<keyword evidence="2" id="KW-1185">Reference proteome</keyword>
<accession>A0AC61QUK9</accession>
<name>A0AC61QUK9_9FIRM</name>
<evidence type="ECO:0000313" key="2">
    <source>
        <dbReference type="Proteomes" id="UP000307720"/>
    </source>
</evidence>
<dbReference type="Proteomes" id="UP000307720">
    <property type="component" value="Unassembled WGS sequence"/>
</dbReference>
<reference evidence="1" key="1">
    <citation type="submission" date="2019-04" db="EMBL/GenBank/DDBJ databases">
        <title>Microbes associate with the intestines of laboratory mice.</title>
        <authorList>
            <person name="Navarre W."/>
            <person name="Wong E."/>
            <person name="Huang K."/>
            <person name="Tropini C."/>
            <person name="Ng K."/>
            <person name="Yu B."/>
        </authorList>
    </citation>
    <scope>NUCLEOTIDE SEQUENCE</scope>
    <source>
        <strain evidence="1">NM72_1-8</strain>
    </source>
</reference>
<proteinExistence type="predicted"/>
<gene>
    <name evidence="1" type="ORF">E5357_17250</name>
</gene>
<dbReference type="EMBL" id="SRZB01000085">
    <property type="protein sequence ID" value="TGX96138.1"/>
    <property type="molecule type" value="Genomic_DNA"/>
</dbReference>
<comment type="caution">
    <text evidence="1">The sequence shown here is derived from an EMBL/GenBank/DDBJ whole genome shotgun (WGS) entry which is preliminary data.</text>
</comment>
<organism evidence="1 2">
    <name type="scientific">Hominisplanchenecus murintestinalis</name>
    <dbReference type="NCBI Taxonomy" id="2941517"/>
    <lineage>
        <taxon>Bacteria</taxon>
        <taxon>Bacillati</taxon>
        <taxon>Bacillota</taxon>
        <taxon>Clostridia</taxon>
        <taxon>Lachnospirales</taxon>
        <taxon>Lachnospiraceae</taxon>
        <taxon>Hominisplanchenecus</taxon>
    </lineage>
</organism>
<protein>
    <submittedName>
        <fullName evidence="1">ABC transporter permease</fullName>
    </submittedName>
</protein>
<evidence type="ECO:0000313" key="1">
    <source>
        <dbReference type="EMBL" id="TGX96138.1"/>
    </source>
</evidence>
<sequence>MTVFRAFLKVLNQCRIPIILYTVLLVGFGGFQMQTNESSMGFTASRPEISIINRDENAGITRGLLSYMAENCEIREMKEEELDDALFYRDVSYILYIPENYGKDFLEGRETELEVKSTGDYHSSYAEMLLSRYLKTARAYVKYAEDGEELAAAVSGILEKQVSVEVTSKLDTGNLEKAAFYYNFLNYSLLAGCVYVICLVLSSFREEKIRRRTAVSSMDYRKMNRLLLLSNGLFAFALWLLYVILSFVLVGKVMFTAQGLLYVANSFVFMVCSLAIAFLIGNLVGNKNALNGIVNVVALGSSFLCGAFVPAEWLPDSVLKAAHILPSYWYIQTNEFLKTMEDVSFTSVRPILVNIGVILGFTLIFIVAADIISKKREKFSGR</sequence>